<evidence type="ECO:0000256" key="8">
    <source>
        <dbReference type="PIRSR" id="PIRSR634016-1"/>
    </source>
</evidence>
<evidence type="ECO:0000256" key="5">
    <source>
        <dbReference type="ARBA" id="ARBA00022801"/>
    </source>
</evidence>
<dbReference type="GO" id="GO:0043171">
    <property type="term" value="P:peptide catabolic process"/>
    <property type="evidence" value="ECO:0007669"/>
    <property type="project" value="TreeGrafter"/>
</dbReference>
<evidence type="ECO:0000259" key="13">
    <source>
        <dbReference type="Pfam" id="PF11838"/>
    </source>
</evidence>
<dbReference type="InterPro" id="IPR050344">
    <property type="entry name" value="Peptidase_M1_aminopeptidases"/>
</dbReference>
<dbReference type="PANTHER" id="PTHR11533:SF301">
    <property type="entry name" value="AMINOPEPTIDASE"/>
    <property type="match status" value="1"/>
</dbReference>
<dbReference type="CDD" id="cd09601">
    <property type="entry name" value="M1_APN-Q_like"/>
    <property type="match status" value="1"/>
</dbReference>
<evidence type="ECO:0000256" key="7">
    <source>
        <dbReference type="ARBA" id="ARBA00023049"/>
    </source>
</evidence>
<dbReference type="Pfam" id="PF17900">
    <property type="entry name" value="Peptidase_M1_N"/>
    <property type="match status" value="1"/>
</dbReference>
<gene>
    <name evidence="15" type="ORF">MSPICULIGERA_LOCUS17456</name>
</gene>
<dbReference type="AlphaFoldDB" id="A0AA36G4J7"/>
<dbReference type="Gene3D" id="2.60.40.1730">
    <property type="entry name" value="tricorn interacting facor f3 domain"/>
    <property type="match status" value="1"/>
</dbReference>
<dbReference type="SUPFAM" id="SSF55486">
    <property type="entry name" value="Metalloproteases ('zincins'), catalytic domain"/>
    <property type="match status" value="1"/>
</dbReference>
<dbReference type="GO" id="GO:0008270">
    <property type="term" value="F:zinc ion binding"/>
    <property type="evidence" value="ECO:0007669"/>
    <property type="project" value="UniProtKB-UniRule"/>
</dbReference>
<comment type="caution">
    <text evidence="15">The sequence shown here is derived from an EMBL/GenBank/DDBJ whole genome shotgun (WGS) entry which is preliminary data.</text>
</comment>
<dbReference type="Proteomes" id="UP001177023">
    <property type="component" value="Unassembled WGS sequence"/>
</dbReference>
<dbReference type="Pfam" id="PF01433">
    <property type="entry name" value="Peptidase_M1"/>
    <property type="match status" value="1"/>
</dbReference>
<comment type="similarity">
    <text evidence="1 11">Belongs to the peptidase M1 family.</text>
</comment>
<keyword evidence="6 9" id="KW-0862">Zinc</keyword>
<keyword evidence="4 9" id="KW-0479">Metal-binding</keyword>
<dbReference type="Gene3D" id="1.25.50.20">
    <property type="match status" value="1"/>
</dbReference>
<dbReference type="GO" id="GO:0006508">
    <property type="term" value="P:proteolysis"/>
    <property type="evidence" value="ECO:0007669"/>
    <property type="project" value="UniProtKB-KW"/>
</dbReference>
<evidence type="ECO:0000256" key="11">
    <source>
        <dbReference type="RuleBase" id="RU364040"/>
    </source>
</evidence>
<feature type="binding site" evidence="9">
    <location>
        <position position="346"/>
    </location>
    <ligand>
        <name>Zn(2+)</name>
        <dbReference type="ChEBI" id="CHEBI:29105"/>
        <note>catalytic</note>
    </ligand>
</feature>
<evidence type="ECO:0000256" key="2">
    <source>
        <dbReference type="ARBA" id="ARBA00022438"/>
    </source>
</evidence>
<keyword evidence="3 11" id="KW-0645">Protease</keyword>
<evidence type="ECO:0000313" key="15">
    <source>
        <dbReference type="EMBL" id="CAJ0579229.1"/>
    </source>
</evidence>
<evidence type="ECO:0000256" key="4">
    <source>
        <dbReference type="ARBA" id="ARBA00022723"/>
    </source>
</evidence>
<dbReference type="PANTHER" id="PTHR11533">
    <property type="entry name" value="PROTEASE M1 ZINC METALLOPROTEASE"/>
    <property type="match status" value="1"/>
</dbReference>
<feature type="active site" description="Proton acceptor" evidence="8">
    <location>
        <position position="347"/>
    </location>
</feature>
<keyword evidence="5 11" id="KW-0378">Hydrolase</keyword>
<dbReference type="EMBL" id="CATQJA010002656">
    <property type="protein sequence ID" value="CAJ0579229.1"/>
    <property type="molecule type" value="Genomic_DNA"/>
</dbReference>
<keyword evidence="2 11" id="KW-0031">Aminopeptidase</keyword>
<feature type="domain" description="Aminopeptidase N-like N-terminal" evidence="14">
    <location>
        <begin position="45"/>
        <end position="239"/>
    </location>
</feature>
<dbReference type="EC" id="3.4.11.-" evidence="11"/>
<protein>
    <recommendedName>
        <fullName evidence="11">Aminopeptidase</fullName>
        <ecNumber evidence="11">3.4.11.-</ecNumber>
    </recommendedName>
</protein>
<evidence type="ECO:0000256" key="9">
    <source>
        <dbReference type="PIRSR" id="PIRSR634016-3"/>
    </source>
</evidence>
<dbReference type="GO" id="GO:0042277">
    <property type="term" value="F:peptide binding"/>
    <property type="evidence" value="ECO:0007669"/>
    <property type="project" value="TreeGrafter"/>
</dbReference>
<accession>A0AA36G4J7</accession>
<dbReference type="PRINTS" id="PR00756">
    <property type="entry name" value="ALADIPTASE"/>
</dbReference>
<dbReference type="Pfam" id="PF11838">
    <property type="entry name" value="ERAP1_C"/>
    <property type="match status" value="1"/>
</dbReference>
<feature type="binding site" evidence="9">
    <location>
        <position position="369"/>
    </location>
    <ligand>
        <name>Zn(2+)</name>
        <dbReference type="ChEBI" id="CHEBI:29105"/>
        <note>catalytic</note>
    </ligand>
</feature>
<feature type="non-terminal residue" evidence="15">
    <location>
        <position position="1"/>
    </location>
</feature>
<dbReference type="InterPro" id="IPR027268">
    <property type="entry name" value="Peptidase_M4/M1_CTD_sf"/>
</dbReference>
<proteinExistence type="inferred from homology"/>
<evidence type="ECO:0000256" key="6">
    <source>
        <dbReference type="ARBA" id="ARBA00022833"/>
    </source>
</evidence>
<dbReference type="FunFam" id="1.10.390.10:FF:000006">
    <property type="entry name" value="Puromycin-sensitive aminopeptidase"/>
    <property type="match status" value="1"/>
</dbReference>
<dbReference type="SUPFAM" id="SSF63737">
    <property type="entry name" value="Leukotriene A4 hydrolase N-terminal domain"/>
    <property type="match status" value="1"/>
</dbReference>
<organism evidence="15 16">
    <name type="scientific">Mesorhabditis spiculigera</name>
    <dbReference type="NCBI Taxonomy" id="96644"/>
    <lineage>
        <taxon>Eukaryota</taxon>
        <taxon>Metazoa</taxon>
        <taxon>Ecdysozoa</taxon>
        <taxon>Nematoda</taxon>
        <taxon>Chromadorea</taxon>
        <taxon>Rhabditida</taxon>
        <taxon>Rhabditina</taxon>
        <taxon>Rhabditomorpha</taxon>
        <taxon>Rhabditoidea</taxon>
        <taxon>Rhabditidae</taxon>
        <taxon>Mesorhabditinae</taxon>
        <taxon>Mesorhabditis</taxon>
    </lineage>
</organism>
<name>A0AA36G4J7_9BILA</name>
<dbReference type="InterPro" id="IPR042097">
    <property type="entry name" value="Aminopeptidase_N-like_N_sf"/>
</dbReference>
<dbReference type="Gene3D" id="2.60.40.1910">
    <property type="match status" value="1"/>
</dbReference>
<feature type="domain" description="Peptidase M1 membrane alanine aminopeptidase" evidence="12">
    <location>
        <begin position="274"/>
        <end position="478"/>
    </location>
</feature>
<feature type="binding site" evidence="9">
    <location>
        <position position="350"/>
    </location>
    <ligand>
        <name>Zn(2+)</name>
        <dbReference type="ChEBI" id="CHEBI:29105"/>
        <note>catalytic</note>
    </ligand>
</feature>
<evidence type="ECO:0000256" key="3">
    <source>
        <dbReference type="ARBA" id="ARBA00022670"/>
    </source>
</evidence>
<evidence type="ECO:0000256" key="1">
    <source>
        <dbReference type="ARBA" id="ARBA00010136"/>
    </source>
</evidence>
<dbReference type="InterPro" id="IPR024571">
    <property type="entry name" value="ERAP1-like_C_dom"/>
</dbReference>
<evidence type="ECO:0000259" key="12">
    <source>
        <dbReference type="Pfam" id="PF01433"/>
    </source>
</evidence>
<dbReference type="GO" id="GO:0005737">
    <property type="term" value="C:cytoplasm"/>
    <property type="evidence" value="ECO:0007669"/>
    <property type="project" value="TreeGrafter"/>
</dbReference>
<dbReference type="InterPro" id="IPR045357">
    <property type="entry name" value="Aminopeptidase_N-like_N"/>
</dbReference>
<feature type="site" description="Transition state stabilizer" evidence="10">
    <location>
        <position position="432"/>
    </location>
</feature>
<evidence type="ECO:0000313" key="16">
    <source>
        <dbReference type="Proteomes" id="UP001177023"/>
    </source>
</evidence>
<dbReference type="InterPro" id="IPR001930">
    <property type="entry name" value="Peptidase_M1"/>
</dbReference>
<dbReference type="GO" id="GO:0070006">
    <property type="term" value="F:metalloaminopeptidase activity"/>
    <property type="evidence" value="ECO:0007669"/>
    <property type="project" value="TreeGrafter"/>
</dbReference>
<keyword evidence="7 11" id="KW-0482">Metalloprotease</keyword>
<feature type="domain" description="ERAP1-like C-terminal" evidence="13">
    <location>
        <begin position="575"/>
        <end position="889"/>
    </location>
</feature>
<evidence type="ECO:0000256" key="10">
    <source>
        <dbReference type="PIRSR" id="PIRSR634016-4"/>
    </source>
</evidence>
<dbReference type="InterPro" id="IPR014782">
    <property type="entry name" value="Peptidase_M1_dom"/>
</dbReference>
<sequence>MGSLSAFQIPASVQQLIAGDYDDSSAKPENLQKPSSQQRLEKLAVPKSYELTLKVNLPGYGVDFDEKEVLKTTGCVEISISIPKATSYIELHAKTLTFHRAALKNGDGERVLHAESDTEGKVALSDGKEIPAGDYTLTIIYTGAVSSGLGGLYQAHFKGRNGEDRVLATTQMCPMDARTMVPCFDEPAFKCEWKLSILHPHKSRAISNGSEDAVVDAVPGLSGWKLTSFERTPRMSSYLLALVICDFTPIQGHTNRGTQFRIFTQEGMGNQAKFALEAGIRCLECYEHLFGIPFPLKKQDMIAIPDFSFGAMENWGLVTYRETMLLFDDNVGTSFEKDRVASIVAHELAHQWFGNLVTMEYWDDVWLNEGFATFVQYFGLHAVDAGFRNWETFLGNTQNIAFDVDSLASAHPLSFKADSLQKIEESFDALTYKKGASVIKMLWHTLSHEKFLEGLQNYLRKYSYSNATSDQLWAEFASVGRGDYGGISFVELARQWTSQIGYPLITVDRVGEGHFELSQHRFYLSKTLNPKYPQDSFETQWHIPLFYSADGKEHFAVLAPNQKLRVDTTDGRFPIVNIEGRSFCRVTYGVDGWAQIKQRIQKGELDTLTRSRIINDVFACARQGAVPYAVALGFDDLLSGEKESVPMRQLLNGLLSVYQRFPGEQQVQGHIQKVLNRVLGPLQKEISLDDVAKLDREIATAFQSQYATRLVEAECELNRAECTGRYVDAYRHGVLETTADGKMASQASRVGPILRNLVYNTAIYGGNDEDYEKTWNLYMREANQSERVKLLTALCYSKDLEKARTLLRKSVDVGSRDIRQQDIKIVFGAFTENPAVAPKLLDLFFEEYDFIYKNLSTSSRELNDVVMGSLEWLTREQVEKVKSFLTAHPEVREIGSFEKQLIATATKLEWKDKFGGQVADYYAKKAAEIQ</sequence>
<reference evidence="15" key="1">
    <citation type="submission" date="2023-06" db="EMBL/GenBank/DDBJ databases">
        <authorList>
            <person name="Delattre M."/>
        </authorList>
    </citation>
    <scope>NUCLEOTIDE SEQUENCE</scope>
    <source>
        <strain evidence="15">AF72</strain>
    </source>
</reference>
<dbReference type="GO" id="GO:0005615">
    <property type="term" value="C:extracellular space"/>
    <property type="evidence" value="ECO:0007669"/>
    <property type="project" value="TreeGrafter"/>
</dbReference>
<keyword evidence="16" id="KW-1185">Reference proteome</keyword>
<comment type="cofactor">
    <cofactor evidence="9 11">
        <name>Zn(2+)</name>
        <dbReference type="ChEBI" id="CHEBI:29105"/>
    </cofactor>
    <text evidence="9 11">Binds 1 zinc ion per subunit.</text>
</comment>
<dbReference type="InterPro" id="IPR034016">
    <property type="entry name" value="M1_APN-typ"/>
</dbReference>
<dbReference type="Gene3D" id="1.10.390.10">
    <property type="entry name" value="Neutral Protease Domain 2"/>
    <property type="match status" value="1"/>
</dbReference>
<evidence type="ECO:0000259" key="14">
    <source>
        <dbReference type="Pfam" id="PF17900"/>
    </source>
</evidence>
<dbReference type="GO" id="GO:0016020">
    <property type="term" value="C:membrane"/>
    <property type="evidence" value="ECO:0007669"/>
    <property type="project" value="TreeGrafter"/>
</dbReference>